<proteinExistence type="predicted"/>
<dbReference type="Proteomes" id="UP001179121">
    <property type="component" value="Chromosome"/>
</dbReference>
<dbReference type="InterPro" id="IPR036866">
    <property type="entry name" value="RibonucZ/Hydroxyglut_hydro"/>
</dbReference>
<reference evidence="2" key="1">
    <citation type="submission" date="2022-10" db="EMBL/GenBank/DDBJ databases">
        <authorList>
            <person name="Koch H."/>
        </authorList>
    </citation>
    <scope>NUCLEOTIDE SEQUENCE</scope>
    <source>
        <strain evidence="2">DNF</strain>
    </source>
</reference>
<dbReference type="RefSeq" id="WP_289266718.1">
    <property type="nucleotide sequence ID" value="NZ_OX365700.1"/>
</dbReference>
<dbReference type="KEGG" id="nti:DNFV4_00102"/>
<dbReference type="Pfam" id="PF19583">
    <property type="entry name" value="ODP"/>
    <property type="match status" value="1"/>
</dbReference>
<sequence>MTDNARVAEIAPDHYAISIYVPEFNLRFNHFLIKDDEPLLFHTGMKQMFPLVREALARVIDPSMLRWISFSHFEADECGALNDWLEVAPLAEPVCGLVGALVSVNDFAVRPAHVLAQDEILKTGRYRLRFRRTPHVPHNWEAGLLFEEVTSTLLCSDLFTHEGDVEALTESDVVDRARRSLIEGQKGPFAHAYPYTPLTDSILHGLADLRPKQLALMHGSTFVGDGARALRNLAVAMREVLGPGPDRTAD</sequence>
<evidence type="ECO:0000259" key="1">
    <source>
        <dbReference type="Pfam" id="PF19583"/>
    </source>
</evidence>
<dbReference type="InterPro" id="IPR045761">
    <property type="entry name" value="ODP_dom"/>
</dbReference>
<accession>A0AA86MVC4</accession>
<dbReference type="SUPFAM" id="SSF56281">
    <property type="entry name" value="Metallo-hydrolase/oxidoreductase"/>
    <property type="match status" value="1"/>
</dbReference>
<protein>
    <submittedName>
        <fullName evidence="2">MBL fold metallo-hydrolase</fullName>
    </submittedName>
</protein>
<dbReference type="Gene3D" id="3.60.15.10">
    <property type="entry name" value="Ribonuclease Z/Hydroxyacylglutathione hydrolase-like"/>
    <property type="match status" value="1"/>
</dbReference>
<name>A0AA86MVC4_9BACT</name>
<gene>
    <name evidence="2" type="ORF">DNFV4_00102</name>
</gene>
<feature type="domain" description="ODP" evidence="1">
    <location>
        <begin position="27"/>
        <end position="163"/>
    </location>
</feature>
<evidence type="ECO:0000313" key="2">
    <source>
        <dbReference type="EMBL" id="CAI4029684.1"/>
    </source>
</evidence>
<dbReference type="EMBL" id="OX365700">
    <property type="protein sequence ID" value="CAI4029684.1"/>
    <property type="molecule type" value="Genomic_DNA"/>
</dbReference>
<evidence type="ECO:0000313" key="3">
    <source>
        <dbReference type="Proteomes" id="UP001179121"/>
    </source>
</evidence>
<organism evidence="2 3">
    <name type="scientific">Nitrospira tepida</name>
    <dbReference type="NCBI Taxonomy" id="2973512"/>
    <lineage>
        <taxon>Bacteria</taxon>
        <taxon>Pseudomonadati</taxon>
        <taxon>Nitrospirota</taxon>
        <taxon>Nitrospiria</taxon>
        <taxon>Nitrospirales</taxon>
        <taxon>Nitrospiraceae</taxon>
        <taxon>Nitrospira</taxon>
    </lineage>
</organism>
<dbReference type="AlphaFoldDB" id="A0AA86MVC4"/>
<keyword evidence="3" id="KW-1185">Reference proteome</keyword>